<gene>
    <name evidence="3" type="ORF">N8I77_008429</name>
</gene>
<dbReference type="SUPFAM" id="SSF51735">
    <property type="entry name" value="NAD(P)-binding Rossmann-fold domains"/>
    <property type="match status" value="1"/>
</dbReference>
<dbReference type="AlphaFoldDB" id="A0AAD9W2D7"/>
<accession>A0AAD9W2D7</accession>
<keyword evidence="2" id="KW-0560">Oxidoreductase</keyword>
<dbReference type="GO" id="GO:0016491">
    <property type="term" value="F:oxidoreductase activity"/>
    <property type="evidence" value="ECO:0007669"/>
    <property type="project" value="UniProtKB-KW"/>
</dbReference>
<keyword evidence="4" id="KW-1185">Reference proteome</keyword>
<evidence type="ECO:0000313" key="3">
    <source>
        <dbReference type="EMBL" id="KAK2605603.1"/>
    </source>
</evidence>
<dbReference type="Pfam" id="PF00106">
    <property type="entry name" value="adh_short"/>
    <property type="match status" value="1"/>
</dbReference>
<dbReference type="PANTHER" id="PTHR24320:SF283">
    <property type="entry name" value="RETINOL DEHYDROGENASE 11"/>
    <property type="match status" value="1"/>
</dbReference>
<dbReference type="Gene3D" id="3.40.50.720">
    <property type="entry name" value="NAD(P)-binding Rossmann-like Domain"/>
    <property type="match status" value="1"/>
</dbReference>
<sequence>MAPSYNSESKASELVAHYASEIAGKIILITGASAGSLGESFVKQIAIGKPAILILAGRSVSKMQGLIDELNATHPTVNVKPLPLNLLSFTDVRKAADTLKSWADVPQIDILINNAGIMAVRYRLTEDGCETQFQTNHLGSGRSDPCFCCVR</sequence>
<proteinExistence type="inferred from homology"/>
<evidence type="ECO:0000256" key="1">
    <source>
        <dbReference type="ARBA" id="ARBA00006484"/>
    </source>
</evidence>
<name>A0AAD9W2D7_PHOAM</name>
<evidence type="ECO:0000256" key="2">
    <source>
        <dbReference type="ARBA" id="ARBA00023002"/>
    </source>
</evidence>
<comment type="similarity">
    <text evidence="1">Belongs to the short-chain dehydrogenases/reductases (SDR) family.</text>
</comment>
<reference evidence="3" key="1">
    <citation type="submission" date="2023-06" db="EMBL/GenBank/DDBJ databases">
        <authorList>
            <person name="Noh H."/>
        </authorList>
    </citation>
    <scope>NUCLEOTIDE SEQUENCE</scope>
    <source>
        <strain evidence="3">DUCC20226</strain>
    </source>
</reference>
<organism evidence="3 4">
    <name type="scientific">Phomopsis amygdali</name>
    <name type="common">Fusicoccum amygdali</name>
    <dbReference type="NCBI Taxonomy" id="1214568"/>
    <lineage>
        <taxon>Eukaryota</taxon>
        <taxon>Fungi</taxon>
        <taxon>Dikarya</taxon>
        <taxon>Ascomycota</taxon>
        <taxon>Pezizomycotina</taxon>
        <taxon>Sordariomycetes</taxon>
        <taxon>Sordariomycetidae</taxon>
        <taxon>Diaporthales</taxon>
        <taxon>Diaporthaceae</taxon>
        <taxon>Diaporthe</taxon>
    </lineage>
</organism>
<dbReference type="EMBL" id="JAUJFL010000004">
    <property type="protein sequence ID" value="KAK2605603.1"/>
    <property type="molecule type" value="Genomic_DNA"/>
</dbReference>
<dbReference type="InterPro" id="IPR036291">
    <property type="entry name" value="NAD(P)-bd_dom_sf"/>
</dbReference>
<dbReference type="InterPro" id="IPR002347">
    <property type="entry name" value="SDR_fam"/>
</dbReference>
<evidence type="ECO:0000313" key="4">
    <source>
        <dbReference type="Proteomes" id="UP001265746"/>
    </source>
</evidence>
<protein>
    <submittedName>
        <fullName evidence="3">Uncharacterized protein</fullName>
    </submittedName>
</protein>
<dbReference type="PANTHER" id="PTHR24320">
    <property type="entry name" value="RETINOL DEHYDROGENASE"/>
    <property type="match status" value="1"/>
</dbReference>
<dbReference type="Proteomes" id="UP001265746">
    <property type="component" value="Unassembled WGS sequence"/>
</dbReference>
<comment type="caution">
    <text evidence="3">The sequence shown here is derived from an EMBL/GenBank/DDBJ whole genome shotgun (WGS) entry which is preliminary data.</text>
</comment>